<dbReference type="SMART" id="SM00710">
    <property type="entry name" value="PbH1"/>
    <property type="match status" value="5"/>
</dbReference>
<reference evidence="2 3" key="1">
    <citation type="journal article" date="2016" name="Nat. Commun.">
        <title>Thousands of microbial genomes shed light on interconnected biogeochemical processes in an aquifer system.</title>
        <authorList>
            <person name="Anantharaman K."/>
            <person name="Brown C.T."/>
            <person name="Hug L.A."/>
            <person name="Sharon I."/>
            <person name="Castelle C.J."/>
            <person name="Probst A.J."/>
            <person name="Thomas B.C."/>
            <person name="Singh A."/>
            <person name="Wilkins M.J."/>
            <person name="Karaoz U."/>
            <person name="Brodie E.L."/>
            <person name="Williams K.H."/>
            <person name="Hubbard S.S."/>
            <person name="Banfield J.F."/>
        </authorList>
    </citation>
    <scope>NUCLEOTIDE SEQUENCE [LARGE SCALE GENOMIC DNA]</scope>
</reference>
<organism evidence="2 3">
    <name type="scientific">Candidatus Woesebacteria bacterium RIFCSPLOWO2_01_FULL_39_21</name>
    <dbReference type="NCBI Taxonomy" id="1802519"/>
    <lineage>
        <taxon>Bacteria</taxon>
        <taxon>Candidatus Woeseibacteriota</taxon>
    </lineage>
</organism>
<dbReference type="Gene3D" id="2.160.20.10">
    <property type="entry name" value="Single-stranded right-handed beta-helix, Pectin lyase-like"/>
    <property type="match status" value="1"/>
</dbReference>
<dbReference type="STRING" id="1802519.A2961_00930"/>
<dbReference type="InterPro" id="IPR006626">
    <property type="entry name" value="PbH1"/>
</dbReference>
<sequence>MKRCLLYIFTGFALLFVYVKPASAAVLRVPQDYTSIETAYNAANNADEIVVSPGTYIVCLSGNRNKRIVLRAQFPATTSPTNQHSIINSNCSHVIQFSTPLDSDGIFQPGDHVEFVGFVLNGNQIQGVSSGTDDGFSYESASGIVKDNIIYGTTDDPVDIDGASEAHVIGNILKDGRGGGDGLENRLHSFSSSRDLKIIFRNNIFYNHNKDGIQLIGIISGLTKRKYLIANNLIINNTQAGLGTTGNAVSDQAQFPGGYPLPEKIYVINNTFVENGMGGILGGANMVVHNNIFYNNSVVDLKNVSGNSVASHNLFFGPAVDYEGSNVQSPNVTADPNFINTSLPPNFESFQLGAASPAVDAGMVVNNIYTEFGVTPPGYSENAPDLGWKESGSTPPSSSPTPTPGQFTIADLKILLAGYLGPQNQSYFPLDGKINMLDAGFVMSRL</sequence>
<evidence type="ECO:0000313" key="3">
    <source>
        <dbReference type="Proteomes" id="UP000177082"/>
    </source>
</evidence>
<dbReference type="SUPFAM" id="SSF51126">
    <property type="entry name" value="Pectin lyase-like"/>
    <property type="match status" value="1"/>
</dbReference>
<gene>
    <name evidence="2" type="ORF">A2961_00930</name>
</gene>
<dbReference type="EMBL" id="MGHF01000022">
    <property type="protein sequence ID" value="OGM63025.1"/>
    <property type="molecule type" value="Genomic_DNA"/>
</dbReference>
<dbReference type="InterPro" id="IPR011050">
    <property type="entry name" value="Pectin_lyase_fold/virulence"/>
</dbReference>
<protein>
    <recommendedName>
        <fullName evidence="4">Right handed beta helix domain-containing protein</fullName>
    </recommendedName>
</protein>
<evidence type="ECO:0000313" key="2">
    <source>
        <dbReference type="EMBL" id="OGM63025.1"/>
    </source>
</evidence>
<accession>A0A1F8BI62</accession>
<name>A0A1F8BI62_9BACT</name>
<feature type="region of interest" description="Disordered" evidence="1">
    <location>
        <begin position="381"/>
        <end position="404"/>
    </location>
</feature>
<comment type="caution">
    <text evidence="2">The sequence shown here is derived from an EMBL/GenBank/DDBJ whole genome shotgun (WGS) entry which is preliminary data.</text>
</comment>
<evidence type="ECO:0000256" key="1">
    <source>
        <dbReference type="SAM" id="MobiDB-lite"/>
    </source>
</evidence>
<dbReference type="InterPro" id="IPR012334">
    <property type="entry name" value="Pectin_lyas_fold"/>
</dbReference>
<proteinExistence type="predicted"/>
<dbReference type="AlphaFoldDB" id="A0A1F8BI62"/>
<evidence type="ECO:0008006" key="4">
    <source>
        <dbReference type="Google" id="ProtNLM"/>
    </source>
</evidence>
<dbReference type="Proteomes" id="UP000177082">
    <property type="component" value="Unassembled WGS sequence"/>
</dbReference>